<name>T5AH97_OPHSC</name>
<accession>T5AH97</accession>
<feature type="compositionally biased region" description="Gly residues" evidence="1">
    <location>
        <begin position="56"/>
        <end position="65"/>
    </location>
</feature>
<proteinExistence type="predicted"/>
<dbReference type="EMBL" id="KE652551">
    <property type="protein sequence ID" value="EQL01198.1"/>
    <property type="molecule type" value="Genomic_DNA"/>
</dbReference>
<protein>
    <recommendedName>
        <fullName evidence="5">Secreted protein</fullName>
    </recommendedName>
</protein>
<reference evidence="3 4" key="1">
    <citation type="journal article" date="2013" name="Chin. Sci. Bull.">
        <title>Genome survey uncovers the secrets of sex and lifestyle in caterpillar fungus.</title>
        <authorList>
            <person name="Hu X."/>
            <person name="Zhang Y."/>
            <person name="Xiao G."/>
            <person name="Zheng P."/>
            <person name="Xia Y."/>
            <person name="Zhang X."/>
            <person name="St Leger R.J."/>
            <person name="Liu X."/>
            <person name="Wang C."/>
        </authorList>
    </citation>
    <scope>NUCLEOTIDE SEQUENCE [LARGE SCALE GENOMIC DNA]</scope>
    <source>
        <strain evidence="4">Co18 / CGMCC 3.14243</strain>
        <tissue evidence="3">Fruit-body</tissue>
    </source>
</reference>
<feature type="signal peptide" evidence="2">
    <location>
        <begin position="1"/>
        <end position="21"/>
    </location>
</feature>
<keyword evidence="2" id="KW-0732">Signal</keyword>
<dbReference type="HOGENOM" id="CLU_2085489_0_0_1"/>
<dbReference type="Proteomes" id="UP000019374">
    <property type="component" value="Unassembled WGS sequence"/>
</dbReference>
<evidence type="ECO:0000256" key="1">
    <source>
        <dbReference type="SAM" id="MobiDB-lite"/>
    </source>
</evidence>
<organism evidence="3 4">
    <name type="scientific">Ophiocordyceps sinensis (strain Co18 / CGMCC 3.14243)</name>
    <name type="common">Yarsagumba caterpillar fungus</name>
    <name type="synonym">Hirsutella sinensis</name>
    <dbReference type="NCBI Taxonomy" id="911162"/>
    <lineage>
        <taxon>Eukaryota</taxon>
        <taxon>Fungi</taxon>
        <taxon>Dikarya</taxon>
        <taxon>Ascomycota</taxon>
        <taxon>Pezizomycotina</taxon>
        <taxon>Sordariomycetes</taxon>
        <taxon>Hypocreomycetidae</taxon>
        <taxon>Hypocreales</taxon>
        <taxon>Ophiocordycipitaceae</taxon>
        <taxon>Ophiocordyceps</taxon>
    </lineage>
</organism>
<sequence>MRALTSVGVLIASGFLHQSTAQVAGYGSPDVGSGANSYGEPDNGPQDGASATVEGLPGGSPGGSPGGPPRVSRWWLPFSDRRPQPPDPAPDSHHSRFSFWSLSGHPLFCVPVHHHHC</sequence>
<dbReference type="AlphaFoldDB" id="T5AH97"/>
<evidence type="ECO:0000256" key="2">
    <source>
        <dbReference type="SAM" id="SignalP"/>
    </source>
</evidence>
<evidence type="ECO:0000313" key="3">
    <source>
        <dbReference type="EMBL" id="EQL01198.1"/>
    </source>
</evidence>
<gene>
    <name evidence="3" type="ORF">OCS_03084</name>
</gene>
<feature type="region of interest" description="Disordered" evidence="1">
    <location>
        <begin position="23"/>
        <end position="96"/>
    </location>
</feature>
<evidence type="ECO:0008006" key="5">
    <source>
        <dbReference type="Google" id="ProtNLM"/>
    </source>
</evidence>
<feature type="compositionally biased region" description="Basic and acidic residues" evidence="1">
    <location>
        <begin position="79"/>
        <end position="94"/>
    </location>
</feature>
<feature type="chain" id="PRO_5004596941" description="Secreted protein" evidence="2">
    <location>
        <begin position="22"/>
        <end position="117"/>
    </location>
</feature>
<evidence type="ECO:0000313" key="4">
    <source>
        <dbReference type="Proteomes" id="UP000019374"/>
    </source>
</evidence>